<reference evidence="1" key="1">
    <citation type="submission" date="2022-06" db="EMBL/GenBank/DDBJ databases">
        <title>Lutimaribacter sp. EGI FJ00013, a novel bacterium isolated from a salt lake sediment enrichment.</title>
        <authorList>
            <person name="Gao L."/>
            <person name="Fang B.-Z."/>
            <person name="Li W.-J."/>
        </authorList>
    </citation>
    <scope>NUCLEOTIDE SEQUENCE</scope>
    <source>
        <strain evidence="1">EGI FJ00013</strain>
    </source>
</reference>
<name>A0ACC5ZRT0_9RHOB</name>
<evidence type="ECO:0000313" key="1">
    <source>
        <dbReference type="EMBL" id="MCM2561011.1"/>
    </source>
</evidence>
<organism evidence="1 2">
    <name type="scientific">Lutimaribacter degradans</name>
    <dbReference type="NCBI Taxonomy" id="2945989"/>
    <lineage>
        <taxon>Bacteria</taxon>
        <taxon>Pseudomonadati</taxon>
        <taxon>Pseudomonadota</taxon>
        <taxon>Alphaproteobacteria</taxon>
        <taxon>Rhodobacterales</taxon>
        <taxon>Roseobacteraceae</taxon>
        <taxon>Lutimaribacter</taxon>
    </lineage>
</organism>
<evidence type="ECO:0000313" key="2">
    <source>
        <dbReference type="Proteomes" id="UP001203036"/>
    </source>
</evidence>
<proteinExistence type="predicted"/>
<sequence length="401" mass="45559">MANRVKLTKARLEALDFDKDGQWVTDTEVPELLVRLSNTSKRFVARWTSRKDGKRKQETIEPVGSISVDEARDRVRKLVAQDGRSNAETLADVYAVWESAYSSKVSEGHAAEFRRSYAKHIAPELGKTKLSRLTPRTIQKWYDGKRADNSAATVNRWLAYISKLCYVARVNGYMIGNPVEGIEKSTPNRRLDVFTRDDIKEFADNLLANKDRFPIGVALLRFLMIYPCRGKEAREMKWSDLDLKAGTWTIPAERYKTKRSKVFPLGPLQIEHLASLPRDSEYVFPMVTDKTRPCAKSHQRHVWEALRPKPLGAHALRRTIGTSLLNKDVPLEVVSKLLGHSSTAVTQAVYAHLEPQTASKHLDKWSAILEDDEVREEDEEMVEMLKVQSAISAQNSNEGIE</sequence>
<accession>A0ACC5ZRT0</accession>
<protein>
    <submittedName>
        <fullName evidence="1">Tyrosine-type recombinase/integrase</fullName>
    </submittedName>
</protein>
<keyword evidence="2" id="KW-1185">Reference proteome</keyword>
<comment type="caution">
    <text evidence="1">The sequence shown here is derived from an EMBL/GenBank/DDBJ whole genome shotgun (WGS) entry which is preliminary data.</text>
</comment>
<dbReference type="Proteomes" id="UP001203036">
    <property type="component" value="Unassembled WGS sequence"/>
</dbReference>
<gene>
    <name evidence="1" type="ORF">M8744_02525</name>
</gene>
<dbReference type="EMBL" id="JAMQGO010000001">
    <property type="protein sequence ID" value="MCM2561011.1"/>
    <property type="molecule type" value="Genomic_DNA"/>
</dbReference>